<dbReference type="Gene3D" id="1.20.930.10">
    <property type="entry name" value="Conserved domain common to transcription factors TFIIS, elongin A, CRSP70"/>
    <property type="match status" value="1"/>
</dbReference>
<dbReference type="SMART" id="SM00509">
    <property type="entry name" value="TFS2N"/>
    <property type="match status" value="1"/>
</dbReference>
<comment type="caution">
    <text evidence="6">The sequence shown here is derived from an EMBL/GenBank/DDBJ whole genome shotgun (WGS) entry which is preliminary data.</text>
</comment>
<dbReference type="InterPro" id="IPR017923">
    <property type="entry name" value="TFIIS_N"/>
</dbReference>
<evidence type="ECO:0000256" key="2">
    <source>
        <dbReference type="ARBA" id="ARBA00023242"/>
    </source>
</evidence>
<evidence type="ECO:0000313" key="6">
    <source>
        <dbReference type="EMBL" id="KAL2320627.1"/>
    </source>
</evidence>
<comment type="subcellular location">
    <subcellularLocation>
        <location evidence="1 3">Nucleus</location>
    </subcellularLocation>
</comment>
<accession>A0ABD1LAS2</accession>
<keyword evidence="7" id="KW-1185">Reference proteome</keyword>
<evidence type="ECO:0000256" key="4">
    <source>
        <dbReference type="SAM" id="MobiDB-lite"/>
    </source>
</evidence>
<sequence length="471" mass="53200">MRMKSRSLDDWRNYFGSANSNIFEIIEHAIIVAATDCPKEFRVRRDGIAERLFSSRLTRCLGCDRVELAVPVAGDAKEKEEEEEDDNDDDGDDDDDDDDGHDDVVEFQREEAGASKESKVNGGGDLDGNHVSNYSFGEAEELTDLIEEESQYFGEILRIKDILQNSEDESESVLFDSLRRLQLIQITVDSLKATEIGKAVNPLRKHGSKDIRHLARTLIDGWKEMVDEWVKATAIPGSEGTPDSVNPSVVDDDDANDEEDDDDGLPSIPMDDGAFFVTQGGSMELSEFFDGMDDDGNPQPSKQVNKDRENGRRLASDGQIREKRKLQASHVTDITTREVRSQQPKKNEAAVRLNKPVSADSGPVRPPKSNMQRKSNMEPKMQQQKIENNSITRRPPSCQLDKDMNSDDAAVQVKLEATKRKLQESYQQVENAKKQRTIQVMEINDLPKQAVRKNPYFKPGYHNRQWANARR</sequence>
<protein>
    <recommendedName>
        <fullName evidence="5">TFIIS N-terminal domain-containing protein</fullName>
    </recommendedName>
</protein>
<dbReference type="EMBL" id="JBGMDY010000010">
    <property type="protein sequence ID" value="KAL2320627.1"/>
    <property type="molecule type" value="Genomic_DNA"/>
</dbReference>
<reference evidence="6 7" key="1">
    <citation type="submission" date="2024-08" db="EMBL/GenBank/DDBJ databases">
        <title>Insights into the chromosomal genome structure of Flemingia macrophylla.</title>
        <authorList>
            <person name="Ding Y."/>
            <person name="Zhao Y."/>
            <person name="Bi W."/>
            <person name="Wu M."/>
            <person name="Zhao G."/>
            <person name="Gong Y."/>
            <person name="Li W."/>
            <person name="Zhang P."/>
        </authorList>
    </citation>
    <scope>NUCLEOTIDE SEQUENCE [LARGE SCALE GENOMIC DNA]</scope>
    <source>
        <strain evidence="6">DYQJB</strain>
        <tissue evidence="6">Leaf</tissue>
    </source>
</reference>
<feature type="region of interest" description="Disordered" evidence="4">
    <location>
        <begin position="339"/>
        <end position="404"/>
    </location>
</feature>
<dbReference type="AlphaFoldDB" id="A0ABD1LAS2"/>
<dbReference type="GO" id="GO:0005634">
    <property type="term" value="C:nucleus"/>
    <property type="evidence" value="ECO:0007669"/>
    <property type="project" value="UniProtKB-SubCell"/>
</dbReference>
<feature type="compositionally biased region" description="Basic and acidic residues" evidence="4">
    <location>
        <begin position="304"/>
        <end position="321"/>
    </location>
</feature>
<dbReference type="PROSITE" id="PS51319">
    <property type="entry name" value="TFIIS_N"/>
    <property type="match status" value="1"/>
</dbReference>
<gene>
    <name evidence="6" type="ORF">Fmac_029596</name>
</gene>
<dbReference type="PANTHER" id="PTHR46554">
    <property type="entry name" value="MEDIATOR OF RNA POLYMERASE II TRANSCRIPTION SUBUNIT 26A-RELATED"/>
    <property type="match status" value="1"/>
</dbReference>
<evidence type="ECO:0000259" key="5">
    <source>
        <dbReference type="PROSITE" id="PS51319"/>
    </source>
</evidence>
<dbReference type="Proteomes" id="UP001603857">
    <property type="component" value="Unassembled WGS sequence"/>
</dbReference>
<dbReference type="InterPro" id="IPR003617">
    <property type="entry name" value="TFIIS/CRSP70_N_sub"/>
</dbReference>
<dbReference type="SUPFAM" id="SSF47676">
    <property type="entry name" value="Conserved domain common to transcription factors TFIIS, elongin A, CRSP70"/>
    <property type="match status" value="1"/>
</dbReference>
<feature type="domain" description="TFIIS N-terminal" evidence="5">
    <location>
        <begin position="154"/>
        <end position="229"/>
    </location>
</feature>
<evidence type="ECO:0000256" key="1">
    <source>
        <dbReference type="ARBA" id="ARBA00004123"/>
    </source>
</evidence>
<organism evidence="6 7">
    <name type="scientific">Flemingia macrophylla</name>
    <dbReference type="NCBI Taxonomy" id="520843"/>
    <lineage>
        <taxon>Eukaryota</taxon>
        <taxon>Viridiplantae</taxon>
        <taxon>Streptophyta</taxon>
        <taxon>Embryophyta</taxon>
        <taxon>Tracheophyta</taxon>
        <taxon>Spermatophyta</taxon>
        <taxon>Magnoliopsida</taxon>
        <taxon>eudicotyledons</taxon>
        <taxon>Gunneridae</taxon>
        <taxon>Pentapetalae</taxon>
        <taxon>rosids</taxon>
        <taxon>fabids</taxon>
        <taxon>Fabales</taxon>
        <taxon>Fabaceae</taxon>
        <taxon>Papilionoideae</taxon>
        <taxon>50 kb inversion clade</taxon>
        <taxon>NPAAA clade</taxon>
        <taxon>indigoferoid/millettioid clade</taxon>
        <taxon>Phaseoleae</taxon>
        <taxon>Flemingia</taxon>
    </lineage>
</organism>
<feature type="compositionally biased region" description="Acidic residues" evidence="4">
    <location>
        <begin position="80"/>
        <end position="101"/>
    </location>
</feature>
<dbReference type="Pfam" id="PF08711">
    <property type="entry name" value="Med26"/>
    <property type="match status" value="1"/>
</dbReference>
<dbReference type="CDD" id="cd00183">
    <property type="entry name" value="TFIIS_I"/>
    <property type="match status" value="1"/>
</dbReference>
<feature type="compositionally biased region" description="Polar residues" evidence="4">
    <location>
        <begin position="381"/>
        <end position="392"/>
    </location>
</feature>
<feature type="region of interest" description="Disordered" evidence="4">
    <location>
        <begin position="72"/>
        <end position="132"/>
    </location>
</feature>
<dbReference type="InterPro" id="IPR035441">
    <property type="entry name" value="TFIIS/LEDGF_dom_sf"/>
</dbReference>
<feature type="compositionally biased region" description="Acidic residues" evidence="4">
    <location>
        <begin position="250"/>
        <end position="264"/>
    </location>
</feature>
<feature type="region of interest" description="Disordered" evidence="4">
    <location>
        <begin position="234"/>
        <end position="322"/>
    </location>
</feature>
<evidence type="ECO:0000313" key="7">
    <source>
        <dbReference type="Proteomes" id="UP001603857"/>
    </source>
</evidence>
<name>A0ABD1LAS2_9FABA</name>
<proteinExistence type="predicted"/>
<evidence type="ECO:0000256" key="3">
    <source>
        <dbReference type="PROSITE-ProRule" id="PRU00649"/>
    </source>
</evidence>
<feature type="compositionally biased region" description="Basic and acidic residues" evidence="4">
    <location>
        <begin position="339"/>
        <end position="349"/>
    </location>
</feature>
<feature type="compositionally biased region" description="Basic and acidic residues" evidence="4">
    <location>
        <begin position="102"/>
        <end position="119"/>
    </location>
</feature>
<keyword evidence="2 3" id="KW-0539">Nucleus</keyword>
<dbReference type="PANTHER" id="PTHR46554:SF2">
    <property type="entry name" value="TFIIS N-TERMINAL DOMAIN-CONTAINING PROTEIN"/>
    <property type="match status" value="1"/>
</dbReference>